<reference evidence="24 25" key="1">
    <citation type="submission" date="2014-07" db="EMBL/GenBank/DDBJ databases">
        <title>Comparative analysis of Nitrosococcus oceani genome inventories of strains from Pacific and Atlantic gyres.</title>
        <authorList>
            <person name="Lim C.K."/>
            <person name="Wang L."/>
            <person name="Sayavedra-Soto L.A."/>
            <person name="Klotz M.G."/>
        </authorList>
    </citation>
    <scope>NUCLEOTIDE SEQUENCE [LARGE SCALE GENOMIC DNA]</scope>
    <source>
        <strain evidence="24 25">C-27</strain>
    </source>
</reference>
<dbReference type="Gene3D" id="1.10.287.130">
    <property type="match status" value="1"/>
</dbReference>
<dbReference type="InterPro" id="IPR003661">
    <property type="entry name" value="HisK_dim/P_dom"/>
</dbReference>
<dbReference type="SUPFAM" id="SSF141868">
    <property type="entry name" value="EAL domain-like"/>
    <property type="match status" value="1"/>
</dbReference>
<dbReference type="InterPro" id="IPR036097">
    <property type="entry name" value="HisK_dim/P_sf"/>
</dbReference>
<feature type="domain" description="Response regulatory" evidence="19">
    <location>
        <begin position="925"/>
        <end position="1041"/>
    </location>
</feature>
<evidence type="ECO:0000259" key="20">
    <source>
        <dbReference type="PROSITE" id="PS50883"/>
    </source>
</evidence>
<dbReference type="InterPro" id="IPR008207">
    <property type="entry name" value="Sig_transdc_His_kin_Hpt_dom"/>
</dbReference>
<evidence type="ECO:0000313" key="25">
    <source>
        <dbReference type="Proteomes" id="UP000028839"/>
    </source>
</evidence>
<dbReference type="FunFam" id="3.30.565.10:FF:000010">
    <property type="entry name" value="Sensor histidine kinase RcsC"/>
    <property type="match status" value="1"/>
</dbReference>
<evidence type="ECO:0000256" key="11">
    <source>
        <dbReference type="ARBA" id="ARBA00022989"/>
    </source>
</evidence>
<dbReference type="PANTHER" id="PTHR45339">
    <property type="entry name" value="HYBRID SIGNAL TRANSDUCTION HISTIDINE KINASE J"/>
    <property type="match status" value="1"/>
</dbReference>
<proteinExistence type="predicted"/>
<feature type="domain" description="Histidine kinase" evidence="18">
    <location>
        <begin position="279"/>
        <end position="500"/>
    </location>
</feature>
<keyword evidence="12" id="KW-0902">Two-component regulatory system</keyword>
<keyword evidence="11 17" id="KW-1133">Transmembrane helix</keyword>
<keyword evidence="4 15" id="KW-0597">Phosphoprotein</keyword>
<dbReference type="Pfam" id="PF02518">
    <property type="entry name" value="HATPase_c"/>
    <property type="match status" value="1"/>
</dbReference>
<evidence type="ECO:0000256" key="5">
    <source>
        <dbReference type="ARBA" id="ARBA00022636"/>
    </source>
</evidence>
<comment type="caution">
    <text evidence="24">The sequence shown here is derived from an EMBL/GenBank/DDBJ whole genome shotgun (WGS) entry which is preliminary data.</text>
</comment>
<dbReference type="CDD" id="cd16922">
    <property type="entry name" value="HATPase_EvgS-ArcB-TorS-like"/>
    <property type="match status" value="1"/>
</dbReference>
<dbReference type="PANTHER" id="PTHR45339:SF1">
    <property type="entry name" value="HYBRID SIGNAL TRANSDUCTION HISTIDINE KINASE J"/>
    <property type="match status" value="1"/>
</dbReference>
<dbReference type="InterPro" id="IPR001789">
    <property type="entry name" value="Sig_transdc_resp-reg_receiver"/>
</dbReference>
<dbReference type="PROSITE" id="PS50110">
    <property type="entry name" value="RESPONSE_REGULATORY"/>
    <property type="match status" value="3"/>
</dbReference>
<dbReference type="HOGENOM" id="CLU_000445_128_0_6"/>
<evidence type="ECO:0000256" key="2">
    <source>
        <dbReference type="ARBA" id="ARBA00004651"/>
    </source>
</evidence>
<organism evidence="24 25">
    <name type="scientific">Nitrosococcus oceani C-27</name>
    <dbReference type="NCBI Taxonomy" id="314279"/>
    <lineage>
        <taxon>Bacteria</taxon>
        <taxon>Pseudomonadati</taxon>
        <taxon>Pseudomonadota</taxon>
        <taxon>Gammaproteobacteria</taxon>
        <taxon>Chromatiales</taxon>
        <taxon>Chromatiaceae</taxon>
        <taxon>Nitrosococcus</taxon>
    </lineage>
</organism>
<dbReference type="Gene3D" id="6.10.340.10">
    <property type="match status" value="1"/>
</dbReference>
<dbReference type="InterPro" id="IPR003660">
    <property type="entry name" value="HAMP_dom"/>
</dbReference>
<dbReference type="NCBIfam" id="TIGR00254">
    <property type="entry name" value="GGDEF"/>
    <property type="match status" value="1"/>
</dbReference>
<feature type="modified residue" description="4-aspartylphosphate" evidence="15">
    <location>
        <position position="712"/>
    </location>
</feature>
<evidence type="ECO:0000259" key="22">
    <source>
        <dbReference type="PROSITE" id="PS50887"/>
    </source>
</evidence>
<dbReference type="FunFam" id="3.20.20.450:FF:000001">
    <property type="entry name" value="Cyclic di-GMP phosphodiesterase yahA"/>
    <property type="match status" value="1"/>
</dbReference>
<keyword evidence="10" id="KW-0067">ATP-binding</keyword>
<dbReference type="CDD" id="cd17546">
    <property type="entry name" value="REC_hyHK_CKI1_RcsC-like"/>
    <property type="match status" value="1"/>
</dbReference>
<evidence type="ECO:0000259" key="18">
    <source>
        <dbReference type="PROSITE" id="PS50109"/>
    </source>
</evidence>
<evidence type="ECO:0000256" key="13">
    <source>
        <dbReference type="ARBA" id="ARBA00023136"/>
    </source>
</evidence>
<dbReference type="PROSITE" id="PS50883">
    <property type="entry name" value="EAL"/>
    <property type="match status" value="1"/>
</dbReference>
<dbReference type="SMART" id="SM00052">
    <property type="entry name" value="EAL"/>
    <property type="match status" value="1"/>
</dbReference>
<keyword evidence="3" id="KW-1003">Cell membrane</keyword>
<accession>A0A0E2Z2T3</accession>
<evidence type="ECO:0000256" key="14">
    <source>
        <dbReference type="PROSITE-ProRule" id="PRU00110"/>
    </source>
</evidence>
<feature type="domain" description="GGDEF" evidence="22">
    <location>
        <begin position="1084"/>
        <end position="1216"/>
    </location>
</feature>
<evidence type="ECO:0000256" key="17">
    <source>
        <dbReference type="SAM" id="Phobius"/>
    </source>
</evidence>
<dbReference type="SMART" id="SM00448">
    <property type="entry name" value="REC"/>
    <property type="match status" value="3"/>
</dbReference>
<evidence type="ECO:0000256" key="6">
    <source>
        <dbReference type="ARBA" id="ARBA00022679"/>
    </source>
</evidence>
<evidence type="ECO:0000256" key="15">
    <source>
        <dbReference type="PROSITE-ProRule" id="PRU00169"/>
    </source>
</evidence>
<dbReference type="SUPFAM" id="SSF55874">
    <property type="entry name" value="ATPase domain of HSP90 chaperone/DNA topoisomerase II/histidine kinase"/>
    <property type="match status" value="1"/>
</dbReference>
<feature type="modified residue" description="Phosphohistidine" evidence="14">
    <location>
        <position position="854"/>
    </location>
</feature>
<feature type="domain" description="HPt" evidence="23">
    <location>
        <begin position="815"/>
        <end position="908"/>
    </location>
</feature>
<dbReference type="GO" id="GO:0000155">
    <property type="term" value="F:phosphorelay sensor kinase activity"/>
    <property type="evidence" value="ECO:0007669"/>
    <property type="project" value="InterPro"/>
</dbReference>
<dbReference type="Pfam" id="PF00563">
    <property type="entry name" value="EAL"/>
    <property type="match status" value="1"/>
</dbReference>
<dbReference type="InterPro" id="IPR011006">
    <property type="entry name" value="CheY-like_superfamily"/>
</dbReference>
<feature type="domain" description="EAL" evidence="20">
    <location>
        <begin position="1225"/>
        <end position="1479"/>
    </location>
</feature>
<dbReference type="GO" id="GO:0005524">
    <property type="term" value="F:ATP binding"/>
    <property type="evidence" value="ECO:0007669"/>
    <property type="project" value="UniProtKB-KW"/>
</dbReference>
<evidence type="ECO:0000259" key="21">
    <source>
        <dbReference type="PROSITE" id="PS50885"/>
    </source>
</evidence>
<dbReference type="Gene3D" id="1.20.120.160">
    <property type="entry name" value="HPT domain"/>
    <property type="match status" value="1"/>
</dbReference>
<dbReference type="CDD" id="cd01948">
    <property type="entry name" value="EAL"/>
    <property type="match status" value="1"/>
</dbReference>
<feature type="domain" description="Response regulatory" evidence="19">
    <location>
        <begin position="519"/>
        <end position="639"/>
    </location>
</feature>
<evidence type="ECO:0000256" key="12">
    <source>
        <dbReference type="ARBA" id="ARBA00023012"/>
    </source>
</evidence>
<dbReference type="Gene3D" id="3.30.565.10">
    <property type="entry name" value="Histidine kinase-like ATPase, C-terminal domain"/>
    <property type="match status" value="1"/>
</dbReference>
<dbReference type="InterPro" id="IPR036890">
    <property type="entry name" value="HATPase_C_sf"/>
</dbReference>
<dbReference type="Gene3D" id="3.40.50.2300">
    <property type="match status" value="3"/>
</dbReference>
<dbReference type="PROSITE" id="PS50887">
    <property type="entry name" value="GGDEF"/>
    <property type="match status" value="1"/>
</dbReference>
<feature type="transmembrane region" description="Helical" evidence="17">
    <location>
        <begin position="186"/>
        <end position="209"/>
    </location>
</feature>
<feature type="domain" description="HAMP" evidence="21">
    <location>
        <begin position="205"/>
        <end position="257"/>
    </location>
</feature>
<dbReference type="InterPro" id="IPR000160">
    <property type="entry name" value="GGDEF_dom"/>
</dbReference>
<dbReference type="SUPFAM" id="SSF55073">
    <property type="entry name" value="Nucleotide cyclase"/>
    <property type="match status" value="1"/>
</dbReference>
<evidence type="ECO:0000256" key="16">
    <source>
        <dbReference type="SAM" id="Coils"/>
    </source>
</evidence>
<dbReference type="PROSITE" id="PS50109">
    <property type="entry name" value="HIS_KIN"/>
    <property type="match status" value="1"/>
</dbReference>
<dbReference type="PRINTS" id="PR00344">
    <property type="entry name" value="BCTRLSENSOR"/>
</dbReference>
<dbReference type="EMBL" id="JPGN01000037">
    <property type="protein sequence ID" value="KFI19789.1"/>
    <property type="molecule type" value="Genomic_DNA"/>
</dbReference>
<evidence type="ECO:0000259" key="23">
    <source>
        <dbReference type="PROSITE" id="PS50894"/>
    </source>
</evidence>
<name>A0A0E2Z2T3_9GAMM</name>
<keyword evidence="13 17" id="KW-0472">Membrane</keyword>
<feature type="modified residue" description="4-aspartylphosphate" evidence="15">
    <location>
        <position position="573"/>
    </location>
</feature>
<evidence type="ECO:0000256" key="7">
    <source>
        <dbReference type="ARBA" id="ARBA00022692"/>
    </source>
</evidence>
<sequence>MKKLLQFFRRKKGFRQQLVLTFTIGIICLALLSSFAISTLSSRTVRTTLLEQGRRATETFAAQSTLALLYQSADNAKEAARATLAFPDIQGVAIYDPEYQVLLSEGQEALLPAEHALWPRMLWLERETEDAWYFVAPVYTRQGGSDLEESPFLANPPEPELIGFVRVMMGKNTLKALARDILRSNLLVSITLATVLLLLLLAITARMTTPLKNLAEKMKQAELGEKKVRAKVNGPKDIMDMEGAFNTMMTVLEAREQELEKARDAALESARIKGEFAANVSHEIRTPLNGVIGILELLKNMGLNPKQREYVQAACNSGETLLELIGNILDFSRIESGKFKLDPINFHLQEILDDVIGLLAAQAQRKELELGYVVLDNVPLSLRGDSARIRQILINLMANAVKFTDRGEVSIEVSLLEKKAEKLVLHFEVRDTGIGIPVEFRARVFEAFSQADSSTTRKYGGTGLGLAICRQLVDLMGGDIGVESGSGKGSIFWFTAPLEETSAPQEFQVSNKTGVAGLRLLIVDNSAASRRFIGQTFNAWGMYHGCSEDGQKALRMLRSAAVEGRAYDLVLVDENMLDLKGFNLAHKITEDSLIAPVKIILMGHQHHPASSISSLPGVVNYVAKPVQQSSLYNVIVSAVKQNEAAVSETLPVAIEETEFSDRRILVVEDNRVNQQVAVGMLERFGCRVEVVSNGQEALDAIANKVYELVLMDCHMPQMDGYEATRRIRVREAGNKQVPIIAMTANVRKGDSDKCISAGMNDYLPKPLRLSVLRDKLRHWLGTSSSDTDSENIQLEGKESETPLDLVALNRFRASVSDAFPSMVETFIEDTSLYLEVLQKAIFEDKVHKVGEMAHSVKGSAKNFGANRFASIAKQLEDLGRSGSLEGAKELFTQLFSEYSFVKRALQQENESNKEICLFNNKKRSRVLIVDDDRTMRMALRNVLEKGGYWIDEAVNGNQALEFCKQQMPDLVLMDAVMPVLDGFNACAQIRDLPDSKHTPVLIITALDDDHSIESAFSAGATDYIPKPVHFSVLRKRVARLLDASRAEKDIHQLAYHDVLTSLPNRTLFHKQLGELMNRSHLRGEQFAVLFLDLDRFKLVNDTLGHEVGDLLLKAAADRIVGCLRSNDMVARLGGDEFTVILEKIESPRVAAEVAAKICSVLSKVFAFSGQEMYISTSIGISLYPGDGEDVSTLVKHADTAMFRAKEQGNSYQFYEKGMETAAVKRLGLEAELRRALEQNELALYYQPQINLGTGEIATLETLIRWHHPEHGLIPPSEFIPLAEETGLIASIGAWILREACTQMQSWLQRGFGPFHIAVNVSGRELEREDLVDKIVTILKETGLPPKWLELEITESVVMKGAGAAIPKFRRLREMGIKFAIDDFGTGYSSLNYLKSFPVDILKIDRCFIHDVVSNPDDAAIIKGIIALAHSLRLKVVAEGVETQAQEEFLKAHQCDRFQGFYLSEPLSAAEIEQAILSWGREKGCSSLSKIYLFHSKGTA</sequence>
<dbReference type="SMART" id="SM00388">
    <property type="entry name" value="HisKA"/>
    <property type="match status" value="1"/>
</dbReference>
<dbReference type="GO" id="GO:0005886">
    <property type="term" value="C:plasma membrane"/>
    <property type="evidence" value="ECO:0007669"/>
    <property type="project" value="UniProtKB-SubCell"/>
</dbReference>
<feature type="coiled-coil region" evidence="16">
    <location>
        <begin position="211"/>
        <end position="269"/>
    </location>
</feature>
<comment type="subcellular location">
    <subcellularLocation>
        <location evidence="2">Cell membrane</location>
        <topology evidence="2">Multi-pass membrane protein</topology>
    </subcellularLocation>
</comment>
<evidence type="ECO:0000256" key="10">
    <source>
        <dbReference type="ARBA" id="ARBA00022840"/>
    </source>
</evidence>
<keyword evidence="16" id="KW-0175">Coiled coil</keyword>
<dbReference type="InterPro" id="IPR035919">
    <property type="entry name" value="EAL_sf"/>
</dbReference>
<dbReference type="InterPro" id="IPR004358">
    <property type="entry name" value="Sig_transdc_His_kin-like_C"/>
</dbReference>
<dbReference type="InterPro" id="IPR029787">
    <property type="entry name" value="Nucleotide_cyclase"/>
</dbReference>
<dbReference type="OrthoDB" id="5563233at2"/>
<dbReference type="SUPFAM" id="SSF47384">
    <property type="entry name" value="Homodimeric domain of signal transducing histidine kinase"/>
    <property type="match status" value="1"/>
</dbReference>
<dbReference type="CDD" id="cd00088">
    <property type="entry name" value="HPT"/>
    <property type="match status" value="1"/>
</dbReference>
<evidence type="ECO:0000313" key="24">
    <source>
        <dbReference type="EMBL" id="KFI19789.1"/>
    </source>
</evidence>
<dbReference type="Pfam" id="PF00072">
    <property type="entry name" value="Response_reg"/>
    <property type="match status" value="3"/>
</dbReference>
<dbReference type="Pfam" id="PF00512">
    <property type="entry name" value="HisKA"/>
    <property type="match status" value="1"/>
</dbReference>
<evidence type="ECO:0000256" key="4">
    <source>
        <dbReference type="ARBA" id="ARBA00022553"/>
    </source>
</evidence>
<dbReference type="SMART" id="SM00267">
    <property type="entry name" value="GGDEF"/>
    <property type="match status" value="1"/>
</dbReference>
<keyword evidence="6" id="KW-0808">Transferase</keyword>
<keyword evidence="9" id="KW-0418">Kinase</keyword>
<dbReference type="Pfam" id="PF01627">
    <property type="entry name" value="Hpt"/>
    <property type="match status" value="1"/>
</dbReference>
<dbReference type="PROSITE" id="PS50894">
    <property type="entry name" value="HPT"/>
    <property type="match status" value="1"/>
</dbReference>
<dbReference type="SMART" id="SM00387">
    <property type="entry name" value="HATPase_c"/>
    <property type="match status" value="1"/>
</dbReference>
<dbReference type="SMART" id="SM00073">
    <property type="entry name" value="HPT"/>
    <property type="match status" value="1"/>
</dbReference>
<dbReference type="InterPro" id="IPR005467">
    <property type="entry name" value="His_kinase_dom"/>
</dbReference>
<evidence type="ECO:0000256" key="8">
    <source>
        <dbReference type="ARBA" id="ARBA00022741"/>
    </source>
</evidence>
<dbReference type="InterPro" id="IPR043128">
    <property type="entry name" value="Rev_trsase/Diguanyl_cyclase"/>
</dbReference>
<dbReference type="CDD" id="cd00082">
    <property type="entry name" value="HisKA"/>
    <property type="match status" value="1"/>
</dbReference>
<dbReference type="InterPro" id="IPR036641">
    <property type="entry name" value="HPT_dom_sf"/>
</dbReference>
<evidence type="ECO:0000256" key="1">
    <source>
        <dbReference type="ARBA" id="ARBA00000085"/>
    </source>
</evidence>
<keyword evidence="5" id="KW-0973">c-di-GMP</keyword>
<keyword evidence="7 17" id="KW-0812">Transmembrane</keyword>
<dbReference type="InterPro" id="IPR003594">
    <property type="entry name" value="HATPase_dom"/>
</dbReference>
<dbReference type="InterPro" id="IPR001633">
    <property type="entry name" value="EAL_dom"/>
</dbReference>
<evidence type="ECO:0000256" key="9">
    <source>
        <dbReference type="ARBA" id="ARBA00022777"/>
    </source>
</evidence>
<dbReference type="PROSITE" id="PS50885">
    <property type="entry name" value="HAMP"/>
    <property type="match status" value="1"/>
</dbReference>
<dbReference type="SUPFAM" id="SSF52172">
    <property type="entry name" value="CheY-like"/>
    <property type="match status" value="3"/>
</dbReference>
<dbReference type="CDD" id="cd01949">
    <property type="entry name" value="GGDEF"/>
    <property type="match status" value="1"/>
</dbReference>
<gene>
    <name evidence="24" type="ORF">IB75_06630</name>
</gene>
<dbReference type="SMART" id="SM00304">
    <property type="entry name" value="HAMP"/>
    <property type="match status" value="1"/>
</dbReference>
<dbReference type="CDD" id="cd00156">
    <property type="entry name" value="REC"/>
    <property type="match status" value="2"/>
</dbReference>
<evidence type="ECO:0000256" key="3">
    <source>
        <dbReference type="ARBA" id="ARBA00022475"/>
    </source>
</evidence>
<dbReference type="SUPFAM" id="SSF47226">
    <property type="entry name" value="Histidine-containing phosphotransfer domain, HPT domain"/>
    <property type="match status" value="1"/>
</dbReference>
<dbReference type="Proteomes" id="UP000028839">
    <property type="component" value="Unassembled WGS sequence"/>
</dbReference>
<feature type="domain" description="Response regulatory" evidence="19">
    <location>
        <begin position="663"/>
        <end position="780"/>
    </location>
</feature>
<comment type="catalytic activity">
    <reaction evidence="1">
        <text>ATP + protein L-histidine = ADP + protein N-phospho-L-histidine.</text>
        <dbReference type="EC" id="2.7.13.3"/>
    </reaction>
</comment>
<dbReference type="Pfam" id="PF00990">
    <property type="entry name" value="GGDEF"/>
    <property type="match status" value="1"/>
</dbReference>
<dbReference type="Gene3D" id="3.30.70.270">
    <property type="match status" value="1"/>
</dbReference>
<keyword evidence="8" id="KW-0547">Nucleotide-binding</keyword>
<evidence type="ECO:0000259" key="19">
    <source>
        <dbReference type="PROSITE" id="PS50110"/>
    </source>
</evidence>
<protein>
    <submittedName>
        <fullName evidence="24">Diguanylate phosphodiesterase</fullName>
    </submittedName>
</protein>
<feature type="modified residue" description="4-aspartylphosphate" evidence="15">
    <location>
        <position position="974"/>
    </location>
</feature>
<dbReference type="Gene3D" id="3.20.20.450">
    <property type="entry name" value="EAL domain"/>
    <property type="match status" value="1"/>
</dbReference>